<dbReference type="PROSITE" id="PS50304">
    <property type="entry name" value="TUDOR"/>
    <property type="match status" value="1"/>
</dbReference>
<feature type="region of interest" description="Disordered" evidence="5">
    <location>
        <begin position="159"/>
        <end position="197"/>
    </location>
</feature>
<keyword evidence="4" id="KW-0744">Spermatogenesis</keyword>
<dbReference type="Gene3D" id="2.30.30.140">
    <property type="match status" value="2"/>
</dbReference>
<comment type="subcellular location">
    <subcellularLocation>
        <location evidence="1">Cytoplasm</location>
    </subcellularLocation>
</comment>
<feature type="domain" description="Tudor" evidence="6">
    <location>
        <begin position="939"/>
        <end position="998"/>
    </location>
</feature>
<dbReference type="InterPro" id="IPR035437">
    <property type="entry name" value="SNase_OB-fold_sf"/>
</dbReference>
<dbReference type="PANTHER" id="PTHR22948:SF77">
    <property type="entry name" value="SERINE_THREONINE-PROTEIN KINASE 31-LIKE ISOFORM X1"/>
    <property type="match status" value="1"/>
</dbReference>
<protein>
    <recommendedName>
        <fullName evidence="12">Tudor domain-containing protein 7</fullName>
    </recommendedName>
</protein>
<feature type="compositionally biased region" description="Basic and acidic residues" evidence="5">
    <location>
        <begin position="212"/>
        <end position="221"/>
    </location>
</feature>
<keyword evidence="3" id="KW-0677">Repeat</keyword>
<dbReference type="InterPro" id="IPR050621">
    <property type="entry name" value="Tudor_domain_containing"/>
</dbReference>
<evidence type="ECO:0000256" key="4">
    <source>
        <dbReference type="ARBA" id="ARBA00022871"/>
    </source>
</evidence>
<feature type="compositionally biased region" description="Polar residues" evidence="5">
    <location>
        <begin position="159"/>
        <end position="175"/>
    </location>
</feature>
<dbReference type="CDD" id="cd00048">
    <property type="entry name" value="DSRM_SF"/>
    <property type="match status" value="1"/>
</dbReference>
<feature type="compositionally biased region" description="Polar residues" evidence="5">
    <location>
        <begin position="183"/>
        <end position="193"/>
    </location>
</feature>
<dbReference type="Gene3D" id="2.40.50.90">
    <property type="match status" value="2"/>
</dbReference>
<dbReference type="PANTHER" id="PTHR22948">
    <property type="entry name" value="TUDOR DOMAIN CONTAINING PROTEIN"/>
    <property type="match status" value="1"/>
</dbReference>
<dbReference type="Pfam" id="PF00567">
    <property type="entry name" value="TUDOR"/>
    <property type="match status" value="2"/>
</dbReference>
<evidence type="ECO:0000256" key="1">
    <source>
        <dbReference type="ARBA" id="ARBA00004496"/>
    </source>
</evidence>
<comment type="caution">
    <text evidence="8">The sequence shown here is derived from an EMBL/GenBank/DDBJ whole genome shotgun (WGS) entry which is preliminary data.</text>
</comment>
<dbReference type="InterPro" id="IPR025605">
    <property type="entry name" value="OST-HTH/LOTUS_dom"/>
</dbReference>
<dbReference type="AlphaFoldDB" id="A0ABD0TPD9"/>
<proteinExistence type="predicted"/>
<dbReference type="CDD" id="cd09972">
    <property type="entry name" value="LOTUS_TDRD_OSKAR"/>
    <property type="match status" value="1"/>
</dbReference>
<evidence type="ECO:0000256" key="5">
    <source>
        <dbReference type="SAM" id="MobiDB-lite"/>
    </source>
</evidence>
<feature type="region of interest" description="Disordered" evidence="5">
    <location>
        <begin position="253"/>
        <end position="280"/>
    </location>
</feature>
<feature type="domain" description="HTH OST-type" evidence="7">
    <location>
        <begin position="3"/>
        <end position="74"/>
    </location>
</feature>
<keyword evidence="4" id="KW-0221">Differentiation</keyword>
<reference evidence="10 11" key="1">
    <citation type="submission" date="2024-06" db="EMBL/GenBank/DDBJ databases">
        <title>A chromosome-level genome assembly of beet webworm, Loxostege sticticalis.</title>
        <authorList>
            <person name="Zhang Y."/>
        </authorList>
    </citation>
    <scope>NUCLEOTIDE SEQUENCE [LARGE SCALE GENOMIC DNA]</scope>
    <source>
        <strain evidence="9">AQ026</strain>
        <strain evidence="8">AQ028</strain>
        <tissue evidence="8">Male pupae</tissue>
        <tissue evidence="9">Whole body</tissue>
    </source>
</reference>
<dbReference type="EMBL" id="JBEDNZ010000002">
    <property type="protein sequence ID" value="KAL0851199.1"/>
    <property type="molecule type" value="Genomic_DNA"/>
</dbReference>
<dbReference type="SUPFAM" id="SSF54768">
    <property type="entry name" value="dsRNA-binding domain-like"/>
    <property type="match status" value="1"/>
</dbReference>
<dbReference type="GO" id="GO:0007283">
    <property type="term" value="P:spermatogenesis"/>
    <property type="evidence" value="ECO:0007669"/>
    <property type="project" value="UniProtKB-KW"/>
</dbReference>
<dbReference type="SMART" id="SM00333">
    <property type="entry name" value="TUDOR"/>
    <property type="match status" value="2"/>
</dbReference>
<feature type="compositionally biased region" description="Polar residues" evidence="5">
    <location>
        <begin position="253"/>
        <end position="268"/>
    </location>
</feature>
<dbReference type="Gene3D" id="3.30.420.610">
    <property type="entry name" value="LOTUS domain-like"/>
    <property type="match status" value="2"/>
</dbReference>
<evidence type="ECO:0008006" key="12">
    <source>
        <dbReference type="Google" id="ProtNLM"/>
    </source>
</evidence>
<evidence type="ECO:0000256" key="2">
    <source>
        <dbReference type="ARBA" id="ARBA00022490"/>
    </source>
</evidence>
<keyword evidence="10" id="KW-1185">Reference proteome</keyword>
<dbReference type="GO" id="GO:0005737">
    <property type="term" value="C:cytoplasm"/>
    <property type="evidence" value="ECO:0007669"/>
    <property type="project" value="UniProtKB-SubCell"/>
</dbReference>
<evidence type="ECO:0000313" key="8">
    <source>
        <dbReference type="EMBL" id="KAL0851199.1"/>
    </source>
</evidence>
<evidence type="ECO:0000259" key="7">
    <source>
        <dbReference type="PROSITE" id="PS51644"/>
    </source>
</evidence>
<keyword evidence="2" id="KW-0963">Cytoplasm</keyword>
<evidence type="ECO:0000313" key="10">
    <source>
        <dbReference type="Proteomes" id="UP001549920"/>
    </source>
</evidence>
<organism evidence="8 11">
    <name type="scientific">Loxostege sticticalis</name>
    <name type="common">Beet webworm moth</name>
    <dbReference type="NCBI Taxonomy" id="481309"/>
    <lineage>
        <taxon>Eukaryota</taxon>
        <taxon>Metazoa</taxon>
        <taxon>Ecdysozoa</taxon>
        <taxon>Arthropoda</taxon>
        <taxon>Hexapoda</taxon>
        <taxon>Insecta</taxon>
        <taxon>Pterygota</taxon>
        <taxon>Neoptera</taxon>
        <taxon>Endopterygota</taxon>
        <taxon>Lepidoptera</taxon>
        <taxon>Glossata</taxon>
        <taxon>Ditrysia</taxon>
        <taxon>Pyraloidea</taxon>
        <taxon>Crambidae</taxon>
        <taxon>Pyraustinae</taxon>
        <taxon>Loxostege</taxon>
    </lineage>
</organism>
<accession>A0ABD0TPD9</accession>
<evidence type="ECO:0000256" key="3">
    <source>
        <dbReference type="ARBA" id="ARBA00022737"/>
    </source>
</evidence>
<dbReference type="Proteomes" id="UP001549920">
    <property type="component" value="Unassembled WGS sequence"/>
</dbReference>
<dbReference type="SUPFAM" id="SSF63748">
    <property type="entry name" value="Tudor/PWWP/MBT"/>
    <property type="match status" value="2"/>
</dbReference>
<dbReference type="GO" id="GO:0030154">
    <property type="term" value="P:cell differentiation"/>
    <property type="evidence" value="ECO:0007669"/>
    <property type="project" value="UniProtKB-ARBA"/>
</dbReference>
<dbReference type="PROSITE" id="PS51644">
    <property type="entry name" value="HTH_OST"/>
    <property type="match status" value="1"/>
</dbReference>
<sequence>MADKEQVISALRATLISVKGALTVKQCNRDYRELQGEWIPFKRLGYPSLEKLFLDVPGFKVTQINGEWYVDAIASQETQHIAAMVARQKTSKKTNIKLNYPSRFPKKQGSWRKPLASSSYSNNYNNQYSNQYYRAKSAPIFNNNSYSNKYNAVKYNYKQNETKPTPQVKQLTRSISDQHSDKNGPNTTKSYNPTPGVREVNILSDEFKHSVRAENESDTSKHSGKVSASQRLSNLRDRLSTVDLIPLQLPATKNESLESSGPVTSVTPAHNLEPPPDSTSSVVKLNWTCRKLGLALPVYKVHDIRPKRGPVIYDCTVKVGTTYSTSSYPDSSPSEELAKEVAAVKMLAVIESSEAGGMPTSSSSDAITYLSELVAEHEAGLWANTVPHLYREKYGENLPSNWQELVENCPRIIKDRVVNGLLVLLPNNEEVVIPPQMESSSISDDTIDSELPPLQFPEDDFWNVFVTVANSTLEIWLRIIGPQYSDAFETLLADMAAYYEHSGTSVDKSMLIKNAWYAVNLDDSWQRAKILEIDEDTATVFLGDHGDDDIVNIHKIKILEPQFRRLPAQAILCRLEGAEELAASGAGAALVARRLPGEVLVAAPGPRADPADPSVALVLYDTSTQRDLNLNKEIVHDFCIAGAFNLTQKPCEVEVGCVSEEGRVWVSRAGGAALVRDALALLTAGPYRRPLPAAPHAPSPNAHTLYIVRTLAGDWVRCTIISGLDGEGTVRTQLVDSGLILRAPLSSLVPLQTFSPALNAFPWQAMQVRLGAADRAAAGMVGRLRELLLGARVLCRALPAAGAPASPPNVELFVRTGPQNILASVNNAILMEFEYLQLGKTKDEEKEATNHVEALNRKKERIFRSASAAAAAPDAPASHALPPPALPAPGKCFDVYVAMAANPWNFVVQPNSTRHTLQTMMSTLQAECPKLSEADAPTNPASGELYTVYYDKDASWYRVTVAGAVSAEMVSVYFCDYGDLALFPTKALRPVPPGAPLARSLPPQAIKARLYDVWPLHQDWTVEDCIRFQELCVEQQFVGICKDVGKDPLNPSEPLLTLDLIDTSTDEDIYLNKQLVAESRARLASASS</sequence>
<dbReference type="Pfam" id="PF12872">
    <property type="entry name" value="OST-HTH"/>
    <property type="match status" value="1"/>
</dbReference>
<evidence type="ECO:0000313" key="11">
    <source>
        <dbReference type="Proteomes" id="UP001549921"/>
    </source>
</evidence>
<dbReference type="InterPro" id="IPR002999">
    <property type="entry name" value="Tudor"/>
</dbReference>
<feature type="region of interest" description="Disordered" evidence="5">
    <location>
        <begin position="212"/>
        <end position="232"/>
    </location>
</feature>
<gene>
    <name evidence="9" type="ORF">ABMA27_006784</name>
    <name evidence="8" type="ORF">ABMA28_007049</name>
</gene>
<name>A0ABD0TPD9_LOXSC</name>
<dbReference type="InterPro" id="IPR041966">
    <property type="entry name" value="LOTUS-like"/>
</dbReference>
<dbReference type="EMBL" id="JBEUOH010000002">
    <property type="protein sequence ID" value="KAL0901559.1"/>
    <property type="molecule type" value="Genomic_DNA"/>
</dbReference>
<dbReference type="Proteomes" id="UP001549921">
    <property type="component" value="Unassembled WGS sequence"/>
</dbReference>
<evidence type="ECO:0000259" key="6">
    <source>
        <dbReference type="PROSITE" id="PS50304"/>
    </source>
</evidence>
<evidence type="ECO:0000313" key="9">
    <source>
        <dbReference type="EMBL" id="KAL0901559.1"/>
    </source>
</evidence>